<dbReference type="EMBL" id="CP120678">
    <property type="protein sequence ID" value="WIW71663.1"/>
    <property type="molecule type" value="Genomic_DNA"/>
</dbReference>
<dbReference type="CDD" id="cd10918">
    <property type="entry name" value="CE4_NodB_like_5s_6s"/>
    <property type="match status" value="1"/>
</dbReference>
<dbReference type="InterPro" id="IPR051398">
    <property type="entry name" value="Polysacch_Deacetylase"/>
</dbReference>
<dbReference type="RefSeq" id="WP_147670784.1">
    <property type="nucleotide sequence ID" value="NZ_CP120678.1"/>
</dbReference>
<dbReference type="PANTHER" id="PTHR34216:SF3">
    <property type="entry name" value="POLY-BETA-1,6-N-ACETYL-D-GLUCOSAMINE N-DEACETYLASE"/>
    <property type="match status" value="1"/>
</dbReference>
<evidence type="ECO:0000313" key="5">
    <source>
        <dbReference type="Proteomes" id="UP001243623"/>
    </source>
</evidence>
<evidence type="ECO:0000256" key="1">
    <source>
        <dbReference type="ARBA" id="ARBA00004613"/>
    </source>
</evidence>
<dbReference type="Gene3D" id="3.20.20.370">
    <property type="entry name" value="Glycoside hydrolase/deacetylase"/>
    <property type="match status" value="1"/>
</dbReference>
<protein>
    <submittedName>
        <fullName evidence="4">Polysaccharide deacetylase family protein</fullName>
    </submittedName>
</protein>
<comment type="subcellular location">
    <subcellularLocation>
        <location evidence="1">Secreted</location>
    </subcellularLocation>
</comment>
<keyword evidence="5" id="KW-1185">Reference proteome</keyword>
<dbReference type="GO" id="GO:0005576">
    <property type="term" value="C:extracellular region"/>
    <property type="evidence" value="ECO:0007669"/>
    <property type="project" value="UniProtKB-SubCell"/>
</dbReference>
<keyword evidence="2" id="KW-0732">Signal</keyword>
<reference evidence="4" key="1">
    <citation type="submission" date="2023-03" db="EMBL/GenBank/DDBJ databases">
        <title>Selenobaculum gbiensis gen. nov. sp. nov., a new bacterium isolated from the gut microbiota of IBD patient.</title>
        <authorList>
            <person name="Yeo S."/>
            <person name="Park H."/>
            <person name="Huh C.S."/>
        </authorList>
    </citation>
    <scope>NUCLEOTIDE SEQUENCE</scope>
    <source>
        <strain evidence="4">ICN-92133</strain>
    </source>
</reference>
<dbReference type="AlphaFoldDB" id="A0A9Y2AK99"/>
<organism evidence="4 5">
    <name type="scientific">Selenobaculum gibii</name>
    <dbReference type="NCBI Taxonomy" id="3054208"/>
    <lineage>
        <taxon>Bacteria</taxon>
        <taxon>Bacillati</taxon>
        <taxon>Bacillota</taxon>
        <taxon>Negativicutes</taxon>
        <taxon>Selenomonadales</taxon>
        <taxon>Selenomonadaceae</taxon>
        <taxon>Selenobaculum</taxon>
    </lineage>
</organism>
<dbReference type="Proteomes" id="UP001243623">
    <property type="component" value="Chromosome"/>
</dbReference>
<proteinExistence type="predicted"/>
<dbReference type="PROSITE" id="PS51677">
    <property type="entry name" value="NODB"/>
    <property type="match status" value="1"/>
</dbReference>
<feature type="domain" description="NodB homology" evidence="3">
    <location>
        <begin position="98"/>
        <end position="270"/>
    </location>
</feature>
<gene>
    <name evidence="4" type="ORF">P3F81_05015</name>
</gene>
<sequence length="270" mass="31123">MKKSERYKIIILVFLLLALPFIMSSPKAISESFKPLLNDGPNITILNYHKVDNMKIALSVSPEEFEQQMSYLKSEGYTTISPKDLMDFMEFDKELPDKPLLITFDDGYVDNYLNAYPVMKKYGFTGTIFIVTDFISSDERFLTWDQVKELKENGFYIGSHTMQHIPMTDVNDEILRNELLGSAAALDYHLGKDDYFIAYPTGAYNSHVEKIVKECGYRAAFTIQYGNVNKASNPYALERIPIFKSDKTFRSFCLRVNLTSFFQRMGLIRS</sequence>
<dbReference type="InterPro" id="IPR011330">
    <property type="entry name" value="Glyco_hydro/deAcase_b/a-brl"/>
</dbReference>
<evidence type="ECO:0000259" key="3">
    <source>
        <dbReference type="PROSITE" id="PS51677"/>
    </source>
</evidence>
<dbReference type="SUPFAM" id="SSF88713">
    <property type="entry name" value="Glycoside hydrolase/deacetylase"/>
    <property type="match status" value="1"/>
</dbReference>
<accession>A0A9Y2AK99</accession>
<name>A0A9Y2AK99_9FIRM</name>
<evidence type="ECO:0000313" key="4">
    <source>
        <dbReference type="EMBL" id="WIW71663.1"/>
    </source>
</evidence>
<dbReference type="PANTHER" id="PTHR34216">
    <property type="match status" value="1"/>
</dbReference>
<dbReference type="GO" id="GO:0005975">
    <property type="term" value="P:carbohydrate metabolic process"/>
    <property type="evidence" value="ECO:0007669"/>
    <property type="project" value="InterPro"/>
</dbReference>
<dbReference type="InterPro" id="IPR002509">
    <property type="entry name" value="NODB_dom"/>
</dbReference>
<dbReference type="KEGG" id="sgbi:P3F81_05015"/>
<evidence type="ECO:0000256" key="2">
    <source>
        <dbReference type="ARBA" id="ARBA00022729"/>
    </source>
</evidence>
<dbReference type="Pfam" id="PF01522">
    <property type="entry name" value="Polysacc_deac_1"/>
    <property type="match status" value="1"/>
</dbReference>
<dbReference type="GO" id="GO:0016810">
    <property type="term" value="F:hydrolase activity, acting on carbon-nitrogen (but not peptide) bonds"/>
    <property type="evidence" value="ECO:0007669"/>
    <property type="project" value="InterPro"/>
</dbReference>